<evidence type="ECO:0000313" key="3">
    <source>
        <dbReference type="Proteomes" id="UP001611162"/>
    </source>
</evidence>
<feature type="compositionally biased region" description="Low complexity" evidence="1">
    <location>
        <begin position="224"/>
        <end position="237"/>
    </location>
</feature>
<gene>
    <name evidence="2" type="ORF">ACH4TF_27580</name>
</gene>
<protein>
    <submittedName>
        <fullName evidence="2">Uncharacterized protein</fullName>
    </submittedName>
</protein>
<keyword evidence="3" id="KW-1185">Reference proteome</keyword>
<dbReference type="RefSeq" id="WP_397614200.1">
    <property type="nucleotide sequence ID" value="NZ_JBIRRB010000011.1"/>
</dbReference>
<feature type="region of interest" description="Disordered" evidence="1">
    <location>
        <begin position="206"/>
        <end position="249"/>
    </location>
</feature>
<comment type="caution">
    <text evidence="2">The sequence shown here is derived from an EMBL/GenBank/DDBJ whole genome shotgun (WGS) entry which is preliminary data.</text>
</comment>
<accession>A0ABW7TCR7</accession>
<proteinExistence type="predicted"/>
<evidence type="ECO:0000256" key="1">
    <source>
        <dbReference type="SAM" id="MobiDB-lite"/>
    </source>
</evidence>
<dbReference type="Proteomes" id="UP001611162">
    <property type="component" value="Unassembled WGS sequence"/>
</dbReference>
<name>A0ABW7TCR7_9ACTN</name>
<organism evidence="2 3">
    <name type="scientific">Streptomyces abikoensis</name>
    <dbReference type="NCBI Taxonomy" id="97398"/>
    <lineage>
        <taxon>Bacteria</taxon>
        <taxon>Bacillati</taxon>
        <taxon>Actinomycetota</taxon>
        <taxon>Actinomycetes</taxon>
        <taxon>Kitasatosporales</taxon>
        <taxon>Streptomycetaceae</taxon>
        <taxon>Streptomyces</taxon>
    </lineage>
</organism>
<sequence>MTQHIPVPRPIRDLTTLQAALRPIAEPQEPHGPEIASEGPSEPPGPAGTFSTSITRHGWRCPGGPGCAGMTSVGYPTADAAHNGYADHLAGHRTPFANSDLEGSGRPSVEDQEQQILERLTDDPPERVVVRADQHAMPRRFVLQRYRDISGISGVGTVADGVLWPDGTASVRWRGEHPSIVFWDRGRVSVERIHGHQGATEVVFLDDTDVPPGRGDGPDSVRTPPDASPAEAPASRADTVRTGYGDPRLADPDVLREEYAAAIRAGSWAPVGTRAGVITDSVMAVHDRAMDGLRTALAHQQMRIAELEAANHLLGRQAARRVRAYADPQQEITRTSDTPGV</sequence>
<feature type="region of interest" description="Disordered" evidence="1">
    <location>
        <begin position="27"/>
        <end position="51"/>
    </location>
</feature>
<evidence type="ECO:0000313" key="2">
    <source>
        <dbReference type="EMBL" id="MFI0914184.1"/>
    </source>
</evidence>
<reference evidence="2 3" key="1">
    <citation type="submission" date="2024-10" db="EMBL/GenBank/DDBJ databases">
        <title>The Natural Products Discovery Center: Release of the First 8490 Sequenced Strains for Exploring Actinobacteria Biosynthetic Diversity.</title>
        <authorList>
            <person name="Kalkreuter E."/>
            <person name="Kautsar S.A."/>
            <person name="Yang D."/>
            <person name="Bader C.D."/>
            <person name="Teijaro C.N."/>
            <person name="Fluegel L."/>
            <person name="Davis C.M."/>
            <person name="Simpson J.R."/>
            <person name="Lauterbach L."/>
            <person name="Steele A.D."/>
            <person name="Gui C."/>
            <person name="Meng S."/>
            <person name="Li G."/>
            <person name="Viehrig K."/>
            <person name="Ye F."/>
            <person name="Su P."/>
            <person name="Kiefer A.F."/>
            <person name="Nichols A."/>
            <person name="Cepeda A.J."/>
            <person name="Yan W."/>
            <person name="Fan B."/>
            <person name="Jiang Y."/>
            <person name="Adhikari A."/>
            <person name="Zheng C.-J."/>
            <person name="Schuster L."/>
            <person name="Cowan T.M."/>
            <person name="Smanski M.J."/>
            <person name="Chevrette M.G."/>
            <person name="De Carvalho L.P.S."/>
            <person name="Shen B."/>
        </authorList>
    </citation>
    <scope>NUCLEOTIDE SEQUENCE [LARGE SCALE GENOMIC DNA]</scope>
    <source>
        <strain evidence="2 3">NPDC020979</strain>
    </source>
</reference>
<dbReference type="EMBL" id="JBIRRB010000011">
    <property type="protein sequence ID" value="MFI0914184.1"/>
    <property type="molecule type" value="Genomic_DNA"/>
</dbReference>